<proteinExistence type="predicted"/>
<reference evidence="2" key="1">
    <citation type="submission" date="2014-09" db="EMBL/GenBank/DDBJ databases">
        <authorList>
            <person name="Magalhaes I.L.F."/>
            <person name="Oliveira U."/>
            <person name="Santos F.R."/>
            <person name="Vidigal T.H.D.A."/>
            <person name="Brescovit A.D."/>
            <person name="Santos A.J."/>
        </authorList>
    </citation>
    <scope>NUCLEOTIDE SEQUENCE</scope>
    <source>
        <tissue evidence="2">Shoot tissue taken approximately 20 cm above the soil surface</tissue>
    </source>
</reference>
<dbReference type="InterPro" id="IPR050466">
    <property type="entry name" value="Carboxylest/Gibb_receptor"/>
</dbReference>
<dbReference type="PANTHER" id="PTHR23024">
    <property type="entry name" value="ARYLACETAMIDE DEACETYLASE"/>
    <property type="match status" value="1"/>
</dbReference>
<feature type="domain" description="Alpha/beta hydrolase fold-3" evidence="1">
    <location>
        <begin position="18"/>
        <end position="130"/>
    </location>
</feature>
<evidence type="ECO:0000259" key="1">
    <source>
        <dbReference type="Pfam" id="PF07859"/>
    </source>
</evidence>
<evidence type="ECO:0000313" key="2">
    <source>
        <dbReference type="EMBL" id="JAE07513.1"/>
    </source>
</evidence>
<dbReference type="Gene3D" id="3.40.50.1820">
    <property type="entry name" value="alpha/beta hydrolase"/>
    <property type="match status" value="1"/>
</dbReference>
<dbReference type="GO" id="GO:0016787">
    <property type="term" value="F:hydrolase activity"/>
    <property type="evidence" value="ECO:0007669"/>
    <property type="project" value="InterPro"/>
</dbReference>
<dbReference type="SUPFAM" id="SSF53474">
    <property type="entry name" value="alpha/beta-Hydrolases"/>
    <property type="match status" value="1"/>
</dbReference>
<dbReference type="PANTHER" id="PTHR23024:SF149">
    <property type="entry name" value="OS07G0162500 PROTEIN"/>
    <property type="match status" value="1"/>
</dbReference>
<dbReference type="Pfam" id="PF07859">
    <property type="entry name" value="Abhydrolase_3"/>
    <property type="match status" value="1"/>
</dbReference>
<accession>A0A0A9FGX9</accession>
<dbReference type="InterPro" id="IPR029058">
    <property type="entry name" value="AB_hydrolase_fold"/>
</dbReference>
<dbReference type="InterPro" id="IPR013094">
    <property type="entry name" value="AB_hydrolase_3"/>
</dbReference>
<dbReference type="AlphaFoldDB" id="A0A0A9FGX9"/>
<dbReference type="EMBL" id="GBRH01190383">
    <property type="protein sequence ID" value="JAE07513.1"/>
    <property type="molecule type" value="Transcribed_RNA"/>
</dbReference>
<organism evidence="2">
    <name type="scientific">Arundo donax</name>
    <name type="common">Giant reed</name>
    <name type="synonym">Donax arundinaceus</name>
    <dbReference type="NCBI Taxonomy" id="35708"/>
    <lineage>
        <taxon>Eukaryota</taxon>
        <taxon>Viridiplantae</taxon>
        <taxon>Streptophyta</taxon>
        <taxon>Embryophyta</taxon>
        <taxon>Tracheophyta</taxon>
        <taxon>Spermatophyta</taxon>
        <taxon>Magnoliopsida</taxon>
        <taxon>Liliopsida</taxon>
        <taxon>Poales</taxon>
        <taxon>Poaceae</taxon>
        <taxon>PACMAD clade</taxon>
        <taxon>Arundinoideae</taxon>
        <taxon>Arundineae</taxon>
        <taxon>Arundo</taxon>
    </lineage>
</organism>
<sequence length="158" mass="17415">MNVRFSGAPAAVQLLPVRLRGVVPLMPFFTGADPTPSELRCPDDAFLNRDMAGRYARLSLPAGAATDHPFLNPFAPDAPSLDGVDVRPTLVVVAGDDMLRDRNVEYARRMTEMRKAVEVVEFPGQGHAFFSLRPWSEAVDEVVRVVKRFMDKASSVQS</sequence>
<name>A0A0A9FGX9_ARUDO</name>
<reference evidence="2" key="2">
    <citation type="journal article" date="2015" name="Data Brief">
        <title>Shoot transcriptome of the giant reed, Arundo donax.</title>
        <authorList>
            <person name="Barrero R.A."/>
            <person name="Guerrero F.D."/>
            <person name="Moolhuijzen P."/>
            <person name="Goolsby J.A."/>
            <person name="Tidwell J."/>
            <person name="Bellgard S.E."/>
            <person name="Bellgard M.I."/>
        </authorList>
    </citation>
    <scope>NUCLEOTIDE SEQUENCE</scope>
    <source>
        <tissue evidence="2">Shoot tissue taken approximately 20 cm above the soil surface</tissue>
    </source>
</reference>
<protein>
    <recommendedName>
        <fullName evidence="1">Alpha/beta hydrolase fold-3 domain-containing protein</fullName>
    </recommendedName>
</protein>